<evidence type="ECO:0008006" key="8">
    <source>
        <dbReference type="Google" id="ProtNLM"/>
    </source>
</evidence>
<dbReference type="InterPro" id="IPR045079">
    <property type="entry name" value="Oxoprolinase-like"/>
</dbReference>
<evidence type="ECO:0000313" key="6">
    <source>
        <dbReference type="EMBL" id="PPQ31255.1"/>
    </source>
</evidence>
<evidence type="ECO:0000259" key="4">
    <source>
        <dbReference type="Pfam" id="PF02538"/>
    </source>
</evidence>
<comment type="caution">
    <text evidence="6">The sequence shown here is derived from an EMBL/GenBank/DDBJ whole genome shotgun (WGS) entry which is preliminary data.</text>
</comment>
<dbReference type="GO" id="GO:0005829">
    <property type="term" value="C:cytosol"/>
    <property type="evidence" value="ECO:0007669"/>
    <property type="project" value="TreeGrafter"/>
</dbReference>
<dbReference type="Proteomes" id="UP000239724">
    <property type="component" value="Unassembled WGS sequence"/>
</dbReference>
<evidence type="ECO:0000256" key="2">
    <source>
        <dbReference type="SAM" id="MobiDB-lite"/>
    </source>
</evidence>
<evidence type="ECO:0000259" key="5">
    <source>
        <dbReference type="Pfam" id="PF05378"/>
    </source>
</evidence>
<feature type="compositionally biased region" description="Polar residues" evidence="2">
    <location>
        <begin position="28"/>
        <end position="39"/>
    </location>
</feature>
<evidence type="ECO:0000313" key="7">
    <source>
        <dbReference type="Proteomes" id="UP000239724"/>
    </source>
</evidence>
<feature type="compositionally biased region" description="Low complexity" evidence="2">
    <location>
        <begin position="108"/>
        <end position="119"/>
    </location>
</feature>
<comment type="similarity">
    <text evidence="1">Belongs to the oxoprolinase family.</text>
</comment>
<dbReference type="PANTHER" id="PTHR11365:SF23">
    <property type="entry name" value="HYPOTHETICAL 5-OXOPROLINASE (EUROFUNG)-RELATED"/>
    <property type="match status" value="1"/>
</dbReference>
<feature type="region of interest" description="Disordered" evidence="2">
    <location>
        <begin position="62"/>
        <end position="137"/>
    </location>
</feature>
<feature type="region of interest" description="Disordered" evidence="2">
    <location>
        <begin position="1"/>
        <end position="39"/>
    </location>
</feature>
<accession>A0A2S6N9G2</accession>
<dbReference type="InterPro" id="IPR043129">
    <property type="entry name" value="ATPase_NBD"/>
</dbReference>
<evidence type="ECO:0000256" key="1">
    <source>
        <dbReference type="ARBA" id="ARBA00010403"/>
    </source>
</evidence>
<feature type="compositionally biased region" description="Basic residues" evidence="2">
    <location>
        <begin position="1"/>
        <end position="22"/>
    </location>
</feature>
<evidence type="ECO:0000259" key="3">
    <source>
        <dbReference type="Pfam" id="PF01968"/>
    </source>
</evidence>
<dbReference type="Pfam" id="PF01968">
    <property type="entry name" value="Hydantoinase_A"/>
    <property type="match status" value="1"/>
</dbReference>
<sequence>MRCRNKHRRCRRVARPQRRRRPDHRDSTQSLPSGAQSAQRRIYCDLRSRWLNADRHAPARTPCLGIQDNAGQRDNAPASRGGQTVPARVVVYDHRQHGKSAGRREETAAWTRPTTSSRSPRARRQATGGADMDTDETTPRYALGIDVGGTFTDIVCRGSDGSVRLAKVPTSRGNPSQAVLAALDMARDAWGVRPEAIIRFTHGTTAATNAMLERKGARVGLITTQGFKDVLEIGRQMRHRMYDLILQPETPVFLAPGRRRKEVRERISAQGDVVIPLDEASIRTAVTELAQQDVEAIAVCLLFSFLNPAHEHRVRQIVNEMLPGLPVSLSCEVDPAFREYERTCITAFDACIKPVVSDYLADMEAGLRRIGVPAPLQVMQSRGGLATSAVARQRPVRLFLSGPAAGVIGGLEAGLAAGFADQITVDIGGTSCDIALISDGRPLIRSEGVIDGFSVRVPMVDVTAIGAGGGSIAWLDAAGTLRVGPESAGSEPGPACYGRGGERPTVTDASVVLGYIDPATFAGGSLRLVPEFAQEAICRHIAEPLGISIEQAALGIHRVLNAQMAEAIRLISIGRGIDPRGHALVPLGGAGPMHATALAEELGMRAIVVPPHPGVLAAAGLLGAPVEHEVAAAFPRALADVTPAEVREALRQLDERCADLMRREGDGEVAISHYADICYIGQSHHLEVPLDLSAPDALARAWRDFQAVHDRIHGHHTDSPARIVNLRSVHRRAGPRVATSDPVPSWRGLSGPPVAARVDGDGPDRPRHHGEATIVPAADHVGVHAAALVIDTPCDPARRPIRVRQAAEPVEAGIWQRDRITREQRIPGPAVIEQADTTILVEPGWTARLIDSGALLIERDGDAMPFADDAHDPVTMEVIRHRLEGIAEEMQSTLLRSSFSPIVKEGLDASAGLFTADGSTLAQACAIPIHLATLIPVMRRVIETFPPATMHPGDIYIMNDPYLGGTHLPDIAVIQPILTEGRLLGFAAAMTHHQDMGGLTPGSVPTNATEVFQEGLRIPLLKLRDQGVPNDTLVAMIRQNVRIPDIVMGDIHAQVAACSIGARRMQAIAARHDADGLAGLFRALLDRSETMTRQALSRIPEGTYRYVDFLDNDGIELDKPIRIEVAVTVRDATLLVDFSGTSPQVRGPLNCVPSGSLAAACFAIRAVTDPTIPTNGGCFRPISLHLPPGSLVNPAEPAPVNARTSTIKRIAGSIISALADALPDRVPAASAGEMLMVAFGGRTSADTPFVIGDLVAGGSGASLRTDGVDVIETDATNCMNLPAEAIEMEAPIRLNRVGLAADSGGRGAHRGGLGTVRDYEMLADGISFTHRGERHFSQARGAAGGSDGARAHSVIIRADGGTETIPSKIVSRLHRGDRVVIQTAGGGGHGAADDRDPRLVAVDLADGKITAA</sequence>
<keyword evidence="7" id="KW-1185">Reference proteome</keyword>
<proteinExistence type="inferred from homology"/>
<name>A0A2S6N9G2_RHOGL</name>
<dbReference type="PANTHER" id="PTHR11365">
    <property type="entry name" value="5-OXOPROLINASE RELATED"/>
    <property type="match status" value="1"/>
</dbReference>
<dbReference type="GO" id="GO:0017168">
    <property type="term" value="F:5-oxoprolinase (ATP-hydrolyzing) activity"/>
    <property type="evidence" value="ECO:0007669"/>
    <property type="project" value="TreeGrafter"/>
</dbReference>
<gene>
    <name evidence="6" type="ORF">CCS01_17710</name>
</gene>
<dbReference type="EMBL" id="NHRY01000194">
    <property type="protein sequence ID" value="PPQ31255.1"/>
    <property type="molecule type" value="Genomic_DNA"/>
</dbReference>
<protein>
    <recommendedName>
        <fullName evidence="8">Methylhydantoinase</fullName>
    </recommendedName>
</protein>
<dbReference type="Pfam" id="PF02538">
    <property type="entry name" value="Hydantoinase_B"/>
    <property type="match status" value="1"/>
</dbReference>
<organism evidence="6 7">
    <name type="scientific">Rhodopila globiformis</name>
    <name type="common">Rhodopseudomonas globiformis</name>
    <dbReference type="NCBI Taxonomy" id="1071"/>
    <lineage>
        <taxon>Bacteria</taxon>
        <taxon>Pseudomonadati</taxon>
        <taxon>Pseudomonadota</taxon>
        <taxon>Alphaproteobacteria</taxon>
        <taxon>Acetobacterales</taxon>
        <taxon>Acetobacteraceae</taxon>
        <taxon>Rhodopila</taxon>
    </lineage>
</organism>
<dbReference type="Pfam" id="PF05378">
    <property type="entry name" value="Hydant_A_N"/>
    <property type="match status" value="1"/>
</dbReference>
<dbReference type="InterPro" id="IPR008040">
    <property type="entry name" value="Hydant_A_N"/>
</dbReference>
<feature type="region of interest" description="Disordered" evidence="2">
    <location>
        <begin position="733"/>
        <end position="753"/>
    </location>
</feature>
<dbReference type="InterPro" id="IPR002821">
    <property type="entry name" value="Hydantoinase_A"/>
</dbReference>
<feature type="domain" description="Hydantoinase/oxoprolinase N-terminal" evidence="5">
    <location>
        <begin position="143"/>
        <end position="321"/>
    </location>
</feature>
<feature type="domain" description="Hydantoinase A/oxoprolinase" evidence="3">
    <location>
        <begin position="345"/>
        <end position="629"/>
    </location>
</feature>
<dbReference type="GO" id="GO:0006749">
    <property type="term" value="P:glutathione metabolic process"/>
    <property type="evidence" value="ECO:0007669"/>
    <property type="project" value="TreeGrafter"/>
</dbReference>
<dbReference type="SUPFAM" id="SSF53067">
    <property type="entry name" value="Actin-like ATPase domain"/>
    <property type="match status" value="1"/>
</dbReference>
<reference evidence="6 7" key="1">
    <citation type="journal article" date="2018" name="Arch. Microbiol.">
        <title>New insights into the metabolic potential of the phototrophic purple bacterium Rhodopila globiformis DSM 161(T) from its draft genome sequence and evidence for a vanadium-dependent nitrogenase.</title>
        <authorList>
            <person name="Imhoff J.F."/>
            <person name="Rahn T."/>
            <person name="Kunzel S."/>
            <person name="Neulinger S.C."/>
        </authorList>
    </citation>
    <scope>NUCLEOTIDE SEQUENCE [LARGE SCALE GENOMIC DNA]</scope>
    <source>
        <strain evidence="6 7">DSM 161</strain>
    </source>
</reference>
<dbReference type="InterPro" id="IPR003692">
    <property type="entry name" value="Hydantoinase_B"/>
</dbReference>
<feature type="domain" description="Hydantoinase B/oxoprolinase" evidence="4">
    <location>
        <begin position="872"/>
        <end position="1391"/>
    </location>
</feature>